<comment type="caution">
    <text evidence="3">The sequence shown here is derived from an EMBL/GenBank/DDBJ whole genome shotgun (WGS) entry which is preliminary data.</text>
</comment>
<organism evidence="3 4">
    <name type="scientific">Microlunatus parietis</name>
    <dbReference type="NCBI Taxonomy" id="682979"/>
    <lineage>
        <taxon>Bacteria</taxon>
        <taxon>Bacillati</taxon>
        <taxon>Actinomycetota</taxon>
        <taxon>Actinomycetes</taxon>
        <taxon>Propionibacteriales</taxon>
        <taxon>Propionibacteriaceae</taxon>
        <taxon>Microlunatus</taxon>
    </lineage>
</organism>
<protein>
    <submittedName>
        <fullName evidence="3">Very-short-patch-repair endonuclease</fullName>
    </submittedName>
</protein>
<sequence>MNQTIDPPSLLLRLAAAQDGVLTAAQAAELGVGRHSIARLVRSGRWRRLGPSVFFVHDVDPPWIALVWAGVLRAGPAARVGGLAAARLHELCDDEPELITILVPRRQLTSRPPWDFHREHPGVRSPRSPGNPPRLTVEDTVLDLCTDPSATVQWVTAAVQRRRTSPARLREAVEGRAQLPHRRLLAELLADTREGAESPLEVRYLREVERAHGLPRGRRQVGRHGRRACHDVGYREFGLIVELDGLHGHEGAGRFRDMSRDNAALIDGYVTLRYGWADVTERPCEVAIQVADLLIRRGWTGLPSGCAHCRRVPR</sequence>
<keyword evidence="3" id="KW-0255">Endonuclease</keyword>
<evidence type="ECO:0000256" key="1">
    <source>
        <dbReference type="SAM" id="MobiDB-lite"/>
    </source>
</evidence>
<feature type="domain" description="AbiEi antitoxin N-terminal" evidence="2">
    <location>
        <begin position="10"/>
        <end position="53"/>
    </location>
</feature>
<evidence type="ECO:0000313" key="4">
    <source>
        <dbReference type="Proteomes" id="UP000569914"/>
    </source>
</evidence>
<keyword evidence="4" id="KW-1185">Reference proteome</keyword>
<proteinExistence type="predicted"/>
<dbReference type="Pfam" id="PF13338">
    <property type="entry name" value="AbiEi_4"/>
    <property type="match status" value="1"/>
</dbReference>
<dbReference type="Proteomes" id="UP000569914">
    <property type="component" value="Unassembled WGS sequence"/>
</dbReference>
<accession>A0A7Y9LD81</accession>
<evidence type="ECO:0000313" key="3">
    <source>
        <dbReference type="EMBL" id="NYE72495.1"/>
    </source>
</evidence>
<reference evidence="3 4" key="1">
    <citation type="submission" date="2020-07" db="EMBL/GenBank/DDBJ databases">
        <title>Sequencing the genomes of 1000 actinobacteria strains.</title>
        <authorList>
            <person name="Klenk H.-P."/>
        </authorList>
    </citation>
    <scope>NUCLEOTIDE SEQUENCE [LARGE SCALE GENOMIC DNA]</scope>
    <source>
        <strain evidence="3 4">DSM 22083</strain>
    </source>
</reference>
<dbReference type="EMBL" id="JACCBU010000001">
    <property type="protein sequence ID" value="NYE72495.1"/>
    <property type="molecule type" value="Genomic_DNA"/>
</dbReference>
<dbReference type="InterPro" id="IPR025159">
    <property type="entry name" value="AbiEi_N"/>
</dbReference>
<evidence type="ECO:0000259" key="2">
    <source>
        <dbReference type="Pfam" id="PF13338"/>
    </source>
</evidence>
<dbReference type="AlphaFoldDB" id="A0A7Y9LD81"/>
<dbReference type="GO" id="GO:0004519">
    <property type="term" value="F:endonuclease activity"/>
    <property type="evidence" value="ECO:0007669"/>
    <property type="project" value="UniProtKB-KW"/>
</dbReference>
<keyword evidence="3" id="KW-0540">Nuclease</keyword>
<name>A0A7Y9LD81_9ACTN</name>
<dbReference type="RefSeq" id="WP_179753332.1">
    <property type="nucleotide sequence ID" value="NZ_JACCBU010000001.1"/>
</dbReference>
<feature type="region of interest" description="Disordered" evidence="1">
    <location>
        <begin position="113"/>
        <end position="133"/>
    </location>
</feature>
<gene>
    <name evidence="3" type="ORF">BKA15_003824</name>
</gene>
<keyword evidence="3" id="KW-0378">Hydrolase</keyword>